<dbReference type="EMBL" id="CP089982">
    <property type="protein sequence ID" value="WXA98981.1"/>
    <property type="molecule type" value="Genomic_DNA"/>
</dbReference>
<evidence type="ECO:0000313" key="2">
    <source>
        <dbReference type="Proteomes" id="UP001379533"/>
    </source>
</evidence>
<evidence type="ECO:0000313" key="1">
    <source>
        <dbReference type="EMBL" id="WXA98981.1"/>
    </source>
</evidence>
<gene>
    <name evidence="1" type="ORF">LZC95_19440</name>
</gene>
<dbReference type="RefSeq" id="WP_394849611.1">
    <property type="nucleotide sequence ID" value="NZ_CP089982.1"/>
</dbReference>
<keyword evidence="2" id="KW-1185">Reference proteome</keyword>
<sequence>MRGIETLSLFPDEERKVRPLRPTIPRGLVHIGLLAKSADHKTKNLLAELQRLEALTGGGLVHQLRPRGHHYVDMIKLAERFPKFLQPNDDEVGAEPIMKGADVEELRADVAELRALVVQLLDAVGFIRDLLADRVRAGEG</sequence>
<name>A0ABZ2KKC4_9BACT</name>
<proteinExistence type="predicted"/>
<reference evidence="1 2" key="1">
    <citation type="submission" date="2021-12" db="EMBL/GenBank/DDBJ databases">
        <title>Discovery of the Pendulisporaceae a myxobacterial family with distinct sporulation behavior and unique specialized metabolism.</title>
        <authorList>
            <person name="Garcia R."/>
            <person name="Popoff A."/>
            <person name="Bader C.D."/>
            <person name="Loehr J."/>
            <person name="Walesch S."/>
            <person name="Walt C."/>
            <person name="Boldt J."/>
            <person name="Bunk B."/>
            <person name="Haeckl F.J.F.P.J."/>
            <person name="Gunesch A.P."/>
            <person name="Birkelbach J."/>
            <person name="Nuebel U."/>
            <person name="Pietschmann T."/>
            <person name="Bach T."/>
            <person name="Mueller R."/>
        </authorList>
    </citation>
    <scope>NUCLEOTIDE SEQUENCE [LARGE SCALE GENOMIC DNA]</scope>
    <source>
        <strain evidence="1 2">MSr12523</strain>
    </source>
</reference>
<organism evidence="1 2">
    <name type="scientific">Pendulispora brunnea</name>
    <dbReference type="NCBI Taxonomy" id="2905690"/>
    <lineage>
        <taxon>Bacteria</taxon>
        <taxon>Pseudomonadati</taxon>
        <taxon>Myxococcota</taxon>
        <taxon>Myxococcia</taxon>
        <taxon>Myxococcales</taxon>
        <taxon>Sorangiineae</taxon>
        <taxon>Pendulisporaceae</taxon>
        <taxon>Pendulispora</taxon>
    </lineage>
</organism>
<accession>A0ABZ2KKC4</accession>
<protein>
    <submittedName>
        <fullName evidence="1">Uncharacterized protein</fullName>
    </submittedName>
</protein>
<dbReference type="Proteomes" id="UP001379533">
    <property type="component" value="Chromosome"/>
</dbReference>